<proteinExistence type="predicted"/>
<dbReference type="EMBL" id="ML976616">
    <property type="protein sequence ID" value="KAF1845816.1"/>
    <property type="molecule type" value="Genomic_DNA"/>
</dbReference>
<evidence type="ECO:0000313" key="3">
    <source>
        <dbReference type="Proteomes" id="UP000800039"/>
    </source>
</evidence>
<feature type="compositionally biased region" description="Low complexity" evidence="1">
    <location>
        <begin position="103"/>
        <end position="112"/>
    </location>
</feature>
<gene>
    <name evidence="2" type="ORF">K460DRAFT_285287</name>
</gene>
<feature type="compositionally biased region" description="Low complexity" evidence="1">
    <location>
        <begin position="26"/>
        <end position="41"/>
    </location>
</feature>
<feature type="compositionally biased region" description="Low complexity" evidence="1">
    <location>
        <begin position="427"/>
        <end position="438"/>
    </location>
</feature>
<dbReference type="OrthoDB" id="5396252at2759"/>
<feature type="region of interest" description="Disordered" evidence="1">
    <location>
        <begin position="1"/>
        <end position="521"/>
    </location>
</feature>
<organism evidence="2 3">
    <name type="scientific">Cucurbitaria berberidis CBS 394.84</name>
    <dbReference type="NCBI Taxonomy" id="1168544"/>
    <lineage>
        <taxon>Eukaryota</taxon>
        <taxon>Fungi</taxon>
        <taxon>Dikarya</taxon>
        <taxon>Ascomycota</taxon>
        <taxon>Pezizomycotina</taxon>
        <taxon>Dothideomycetes</taxon>
        <taxon>Pleosporomycetidae</taxon>
        <taxon>Pleosporales</taxon>
        <taxon>Pleosporineae</taxon>
        <taxon>Cucurbitariaceae</taxon>
        <taxon>Cucurbitaria</taxon>
    </lineage>
</organism>
<feature type="compositionally biased region" description="Low complexity" evidence="1">
    <location>
        <begin position="122"/>
        <end position="136"/>
    </location>
</feature>
<evidence type="ECO:0008006" key="4">
    <source>
        <dbReference type="Google" id="ProtNLM"/>
    </source>
</evidence>
<feature type="region of interest" description="Disordered" evidence="1">
    <location>
        <begin position="878"/>
        <end position="924"/>
    </location>
</feature>
<keyword evidence="3" id="KW-1185">Reference proteome</keyword>
<dbReference type="RefSeq" id="XP_040788379.1">
    <property type="nucleotide sequence ID" value="XM_040928801.1"/>
</dbReference>
<feature type="compositionally biased region" description="Basic and acidic residues" evidence="1">
    <location>
        <begin position="321"/>
        <end position="339"/>
    </location>
</feature>
<feature type="compositionally biased region" description="Low complexity" evidence="1">
    <location>
        <begin position="213"/>
        <end position="226"/>
    </location>
</feature>
<dbReference type="GeneID" id="63846053"/>
<dbReference type="PANTHER" id="PTHR42068">
    <property type="entry name" value="YALI0B18964P"/>
    <property type="match status" value="1"/>
</dbReference>
<feature type="compositionally biased region" description="Basic and acidic residues" evidence="1">
    <location>
        <begin position="229"/>
        <end position="249"/>
    </location>
</feature>
<feature type="compositionally biased region" description="Pro residues" evidence="1">
    <location>
        <begin position="400"/>
        <end position="410"/>
    </location>
</feature>
<reference evidence="2" key="1">
    <citation type="submission" date="2020-01" db="EMBL/GenBank/DDBJ databases">
        <authorList>
            <consortium name="DOE Joint Genome Institute"/>
            <person name="Haridas S."/>
            <person name="Albert R."/>
            <person name="Binder M."/>
            <person name="Bloem J."/>
            <person name="Labutti K."/>
            <person name="Salamov A."/>
            <person name="Andreopoulos B."/>
            <person name="Baker S.E."/>
            <person name="Barry K."/>
            <person name="Bills G."/>
            <person name="Bluhm B.H."/>
            <person name="Cannon C."/>
            <person name="Castanera R."/>
            <person name="Culley D.E."/>
            <person name="Daum C."/>
            <person name="Ezra D."/>
            <person name="Gonzalez J.B."/>
            <person name="Henrissat B."/>
            <person name="Kuo A."/>
            <person name="Liang C."/>
            <person name="Lipzen A."/>
            <person name="Lutzoni F."/>
            <person name="Magnuson J."/>
            <person name="Mondo S."/>
            <person name="Nolan M."/>
            <person name="Ohm R."/>
            <person name="Pangilinan J."/>
            <person name="Park H.-J."/>
            <person name="Ramirez L."/>
            <person name="Alfaro M."/>
            <person name="Sun H."/>
            <person name="Tritt A."/>
            <person name="Yoshinaga Y."/>
            <person name="Zwiers L.-H."/>
            <person name="Turgeon B.G."/>
            <person name="Goodwin S.B."/>
            <person name="Spatafora J.W."/>
            <person name="Crous P.W."/>
            <person name="Grigoriev I.V."/>
        </authorList>
    </citation>
    <scope>NUCLEOTIDE SEQUENCE</scope>
    <source>
        <strain evidence="2">CBS 394.84</strain>
    </source>
</reference>
<dbReference type="PANTHER" id="PTHR42068:SF1">
    <property type="entry name" value="YALI0B18964P"/>
    <property type="match status" value="1"/>
</dbReference>
<comment type="caution">
    <text evidence="2">The sequence shown here is derived from an EMBL/GenBank/DDBJ whole genome shotgun (WGS) entry which is preliminary data.</text>
</comment>
<dbReference type="Proteomes" id="UP000800039">
    <property type="component" value="Unassembled WGS sequence"/>
</dbReference>
<feature type="compositionally biased region" description="Basic and acidic residues" evidence="1">
    <location>
        <begin position="906"/>
        <end position="924"/>
    </location>
</feature>
<dbReference type="AlphaFoldDB" id="A0A9P4GII9"/>
<feature type="compositionally biased region" description="Polar residues" evidence="1">
    <location>
        <begin position="174"/>
        <end position="186"/>
    </location>
</feature>
<feature type="compositionally biased region" description="Basic and acidic residues" evidence="1">
    <location>
        <begin position="479"/>
        <end position="490"/>
    </location>
</feature>
<feature type="compositionally biased region" description="Polar residues" evidence="1">
    <location>
        <begin position="307"/>
        <end position="317"/>
    </location>
</feature>
<evidence type="ECO:0000313" key="2">
    <source>
        <dbReference type="EMBL" id="KAF1845816.1"/>
    </source>
</evidence>
<protein>
    <recommendedName>
        <fullName evidence="4">Med15 multi-domain protein</fullName>
    </recommendedName>
</protein>
<feature type="compositionally biased region" description="Basic and acidic residues" evidence="1">
    <location>
        <begin position="48"/>
        <end position="68"/>
    </location>
</feature>
<sequence>MGKPGLGIFTARRKSQGNAFDQVDVTASPSPDTAASAHADPGGFRLLSRTEVDKANERRKTQEKESKSSKFPRFSSFGAAAHKGRNHSFDDESPGSSKRDSKSSSGTQFSTSRPYTNGQHGSTSTLPSSTDTSSDDNLFANLPRPQIPQNNSSSSSYSIKSMRKTLPSVPKPSSGVSYQDQLPSDSNTRHRALTTSSYASTAVPPKLNDDLDFGGSSFGDDMFSGLNRKSPELPRDVAGRSLLSEKRTFQAEPIKIHPHLQVEAPLKSWDSHGSADNLMSPPRSDDDSPPPPPPLHKYNPYAPVASESPTLHSSATFQDADAQHVRKSFMERKTYRESSPEPQPISISSSANSYETPLSSRSASSRTNNTTPRAAFPPKAPVYPDTDEDDLFTPVKVTPRPQPRPTPSPTAPTITEYNPAPTPAPVSAPTRAPSATSAGNANGRVMTQAEFREYQKRQMSKPSADESSDEEDYEDEEEAIKKREEEEIMRRKNQQMHFAREAMRRSTTAPGNPGGSGSVADGFSMGFPSETSIKADEWEDEDIPLGILAQHGFPSQARSRFPTQPANPTPSYFPERPASAGVMSYRASQANLPAFARNLPADPYIGGGLVRPLNRESMGFNSFGQGPASIAGDSVASGMGMGSPLVYQDAGMSQPSLVDQIQMRDMTKQKYMGGASAKKPQGGPFTGMLGQQMNSSGQPQNPMRVSPMPNNPMMNMMGGQMPMMGMGMNMNPMGYPQDQYSQMQQFQQMQQMIAMQQMQLQQMQQMQQDPRMSTSSPSNGFQGNMMGNGSFLGVPGQQNRAMSFMSSNGNQQQRSMSGFAGAGYTPSIAPSERSNIGLSARYRPVVNHSDSISNGTSMTLQATGGANQGKPAVIKGILKKGSPQPNAHDEEEDWGKMAARKTTSAKGKENEGSGLEELTRGLRL</sequence>
<feature type="compositionally biased region" description="Low complexity" evidence="1">
    <location>
        <begin position="359"/>
        <end position="371"/>
    </location>
</feature>
<accession>A0A9P4GII9</accession>
<feature type="compositionally biased region" description="Acidic residues" evidence="1">
    <location>
        <begin position="466"/>
        <end position="478"/>
    </location>
</feature>
<evidence type="ECO:0000256" key="1">
    <source>
        <dbReference type="SAM" id="MobiDB-lite"/>
    </source>
</evidence>
<name>A0A9P4GII9_9PLEO</name>